<dbReference type="CDD" id="cd00118">
    <property type="entry name" value="LysM"/>
    <property type="match status" value="1"/>
</dbReference>
<dbReference type="EMBL" id="JBEPIJ010000003">
    <property type="protein sequence ID" value="MES0873073.1"/>
    <property type="molecule type" value="Genomic_DNA"/>
</dbReference>
<gene>
    <name evidence="3" type="ORF">ABSH63_03475</name>
</gene>
<dbReference type="InterPro" id="IPR018392">
    <property type="entry name" value="LysM"/>
</dbReference>
<dbReference type="InterPro" id="IPR052196">
    <property type="entry name" value="Bact_Kbp"/>
</dbReference>
<keyword evidence="1" id="KW-0732">Signal</keyword>
<name>A0ABV2A731_9GAMM</name>
<evidence type="ECO:0000259" key="2">
    <source>
        <dbReference type="PROSITE" id="PS51782"/>
    </source>
</evidence>
<proteinExistence type="predicted"/>
<protein>
    <submittedName>
        <fullName evidence="3">LysM domain-containing protein</fullName>
    </submittedName>
</protein>
<comment type="caution">
    <text evidence="3">The sequence shown here is derived from an EMBL/GenBank/DDBJ whole genome shotgun (WGS) entry which is preliminary data.</text>
</comment>
<evidence type="ECO:0000313" key="3">
    <source>
        <dbReference type="EMBL" id="MES0873073.1"/>
    </source>
</evidence>
<dbReference type="PANTHER" id="PTHR34700">
    <property type="entry name" value="POTASSIUM BINDING PROTEIN KBP"/>
    <property type="match status" value="1"/>
</dbReference>
<dbReference type="PROSITE" id="PS51782">
    <property type="entry name" value="LYSM"/>
    <property type="match status" value="1"/>
</dbReference>
<dbReference type="Pfam" id="PF01476">
    <property type="entry name" value="LysM"/>
    <property type="match status" value="1"/>
</dbReference>
<sequence length="391" mass="43853">MPDYTGSRTLLGIAAVAMSCLVACAQTGERKRYAPAPAEAATVPQQGPVGTPMAAAEAPEARSREAVRVREDAPLRYVVQRGDTLWDLSKRFLLEPWQWPEIWYVNDQIANPHLIYPGDVLTLIWRDGRPMVLREDLREDLNLERLSPRVRELPLEAAIPTIPIEAIRDFLRRVRVVTAEDLRRAPYVLGFADPRLVVGAGSEVYVRNLPVAERYQYDAVRIGNRYVDPDSGEFLGWEAIPVADMQVRRYGEPATAMVARSYREMRAGDRLLEPEPEDFSTHFYPRPAAADLVARIISVFDGVSQIGQYQVVTLSRGADDGLEVGHVLDVFQSGRRTRDPYSGVHTPLPEVFAGRVMVFKRQARVSFALVVDAEREIHLFDRVRGPQPAGG</sequence>
<dbReference type="SUPFAM" id="SSF54106">
    <property type="entry name" value="LysM domain"/>
    <property type="match status" value="1"/>
</dbReference>
<organism evidence="3 4">
    <name type="scientific">Sinimarinibacterium thermocellulolyticum</name>
    <dbReference type="NCBI Taxonomy" id="3170016"/>
    <lineage>
        <taxon>Bacteria</taxon>
        <taxon>Pseudomonadati</taxon>
        <taxon>Pseudomonadota</taxon>
        <taxon>Gammaproteobacteria</taxon>
        <taxon>Nevskiales</taxon>
        <taxon>Nevskiaceae</taxon>
        <taxon>Sinimarinibacterium</taxon>
    </lineage>
</organism>
<dbReference type="Gene3D" id="3.10.350.10">
    <property type="entry name" value="LysM domain"/>
    <property type="match status" value="1"/>
</dbReference>
<keyword evidence="4" id="KW-1185">Reference proteome</keyword>
<dbReference type="InterPro" id="IPR036779">
    <property type="entry name" value="LysM_dom_sf"/>
</dbReference>
<evidence type="ECO:0000256" key="1">
    <source>
        <dbReference type="SAM" id="SignalP"/>
    </source>
</evidence>
<accession>A0ABV2A731</accession>
<reference evidence="3 4" key="1">
    <citation type="submission" date="2024-06" db="EMBL/GenBank/DDBJ databases">
        <authorList>
            <person name="Li Z."/>
            <person name="Jiang Y."/>
        </authorList>
    </citation>
    <scope>NUCLEOTIDE SEQUENCE [LARGE SCALE GENOMIC DNA]</scope>
    <source>
        <strain evidence="3 4">HSW-8</strain>
    </source>
</reference>
<evidence type="ECO:0000313" key="4">
    <source>
        <dbReference type="Proteomes" id="UP001465331"/>
    </source>
</evidence>
<dbReference type="RefSeq" id="WP_352887463.1">
    <property type="nucleotide sequence ID" value="NZ_JBEPIJ010000003.1"/>
</dbReference>
<feature type="domain" description="LysM" evidence="2">
    <location>
        <begin position="75"/>
        <end position="123"/>
    </location>
</feature>
<feature type="signal peptide" evidence="1">
    <location>
        <begin position="1"/>
        <end position="25"/>
    </location>
</feature>
<dbReference type="Proteomes" id="UP001465331">
    <property type="component" value="Unassembled WGS sequence"/>
</dbReference>
<dbReference type="PANTHER" id="PTHR34700:SF4">
    <property type="entry name" value="PHAGE-LIKE ELEMENT PBSX PROTEIN XKDP"/>
    <property type="match status" value="1"/>
</dbReference>
<feature type="chain" id="PRO_5047497650" evidence="1">
    <location>
        <begin position="26"/>
        <end position="391"/>
    </location>
</feature>